<reference evidence="1 2" key="1">
    <citation type="journal article" date="2019" name="G3 (Bethesda)">
        <title>Sequencing of a Wild Apple (Malus baccata) Genome Unravels the Differences Between Cultivated and Wild Apple Species Regarding Disease Resistance and Cold Tolerance.</title>
        <authorList>
            <person name="Chen X."/>
        </authorList>
    </citation>
    <scope>NUCLEOTIDE SEQUENCE [LARGE SCALE GENOMIC DNA]</scope>
    <source>
        <strain evidence="2">cv. Shandingzi</strain>
        <tissue evidence="1">Leaves</tissue>
    </source>
</reference>
<protein>
    <recommendedName>
        <fullName evidence="3">Ubiquitin-like protease family profile domain-containing protein</fullName>
    </recommendedName>
</protein>
<keyword evidence="2" id="KW-1185">Reference proteome</keyword>
<name>A0A540NAE4_MALBA</name>
<evidence type="ECO:0000313" key="1">
    <source>
        <dbReference type="EMBL" id="TQE07450.1"/>
    </source>
</evidence>
<dbReference type="Gene3D" id="3.40.395.10">
    <property type="entry name" value="Adenoviral Proteinase, Chain A"/>
    <property type="match status" value="1"/>
</dbReference>
<dbReference type="EMBL" id="VIEB01000085">
    <property type="protein sequence ID" value="TQE07450.1"/>
    <property type="molecule type" value="Genomic_DNA"/>
</dbReference>
<evidence type="ECO:0008006" key="3">
    <source>
        <dbReference type="Google" id="ProtNLM"/>
    </source>
</evidence>
<proteinExistence type="predicted"/>
<organism evidence="1 2">
    <name type="scientific">Malus baccata</name>
    <name type="common">Siberian crab apple</name>
    <name type="synonym">Pyrus baccata</name>
    <dbReference type="NCBI Taxonomy" id="106549"/>
    <lineage>
        <taxon>Eukaryota</taxon>
        <taxon>Viridiplantae</taxon>
        <taxon>Streptophyta</taxon>
        <taxon>Embryophyta</taxon>
        <taxon>Tracheophyta</taxon>
        <taxon>Spermatophyta</taxon>
        <taxon>Magnoliopsida</taxon>
        <taxon>eudicotyledons</taxon>
        <taxon>Gunneridae</taxon>
        <taxon>Pentapetalae</taxon>
        <taxon>rosids</taxon>
        <taxon>fabids</taxon>
        <taxon>Rosales</taxon>
        <taxon>Rosaceae</taxon>
        <taxon>Amygdaloideae</taxon>
        <taxon>Maleae</taxon>
        <taxon>Malus</taxon>
    </lineage>
</organism>
<accession>A0A540NAE4</accession>
<gene>
    <name evidence="1" type="ORF">C1H46_006927</name>
</gene>
<comment type="caution">
    <text evidence="1">The sequence shown here is derived from an EMBL/GenBank/DDBJ whole genome shotgun (WGS) entry which is preliminary data.</text>
</comment>
<dbReference type="Proteomes" id="UP000315295">
    <property type="component" value="Unassembled WGS sequence"/>
</dbReference>
<sequence>MTHYNSARQNSKDEDLECDCYKENAAIMGNFVQYWLEKARESTSHSKLRDLNQETMKKINSIKSHFEFQVKEDIICAQQKPTTLDCGLYMVSFIDQLSKNQKIQEHIQDYQVLKAQKDILVDLMNHEYSWTKEQEAFVAISHKLTSIGH</sequence>
<evidence type="ECO:0000313" key="2">
    <source>
        <dbReference type="Proteomes" id="UP000315295"/>
    </source>
</evidence>
<dbReference type="AlphaFoldDB" id="A0A540NAE4"/>